<evidence type="ECO:0000256" key="7">
    <source>
        <dbReference type="ARBA" id="ARBA00022694"/>
    </source>
</evidence>
<keyword evidence="10 13" id="KW-0067">ATP-binding</keyword>
<evidence type="ECO:0000313" key="17">
    <source>
        <dbReference type="Proteomes" id="UP000240811"/>
    </source>
</evidence>
<evidence type="ECO:0000256" key="5">
    <source>
        <dbReference type="ARBA" id="ARBA00022490"/>
    </source>
</evidence>
<comment type="subcellular location">
    <subcellularLocation>
        <location evidence="1 13">Cytoplasm</location>
    </subcellularLocation>
</comment>
<dbReference type="GO" id="GO:0005737">
    <property type="term" value="C:cytoplasm"/>
    <property type="evidence" value="ECO:0007669"/>
    <property type="project" value="UniProtKB-SubCell"/>
</dbReference>
<feature type="binding site" evidence="14">
    <location>
        <position position="230"/>
    </location>
    <ligand>
        <name>ATP</name>
        <dbReference type="ChEBI" id="CHEBI:30616"/>
    </ligand>
</feature>
<sequence>MTQIMSTKNPNALWKACELLESGLPIVIPTETVYGIAVDARNPSAIRRLYEIKNRPPINPLICHVSSIDMTKKYAFVDSCSLYLSQIFWPGPLTLLLDLIPENDIHPLTTSNLKTACFRVPCGFARNLIATYGYPLAMPSANISGQMSLTNAKNVLSSSIGKEIPLILDGGDSEIGLESTIIQVKDDQIIQVLRPGGLEIEEIKRVTGKELTYPIETSNPQAPGMLKSHYAPRAQVRLQANHVNYGEALIRFANFHVKNIEKTTISLDLSPSGNLKEAAFNLFNYMKIADESCPTSIAFTPIPNHGLGIAINNRLERAAAPRQSNATGKII</sequence>
<comment type="function">
    <text evidence="13">Required for the formation of a threonylcarbamoyl group on adenosine at position 37 (t(6)A37) in tRNAs that read codons beginning with adenine.</text>
</comment>
<keyword evidence="9 13" id="KW-0547">Nucleotide-binding</keyword>
<gene>
    <name evidence="16" type="ORF">C4617_01165</name>
</gene>
<dbReference type="InterPro" id="IPR005145">
    <property type="entry name" value="Sua5_C"/>
</dbReference>
<feature type="binding site" evidence="14">
    <location>
        <position position="55"/>
    </location>
    <ligand>
        <name>ATP</name>
        <dbReference type="ChEBI" id="CHEBI:30616"/>
    </ligand>
</feature>
<feature type="binding site" evidence="14">
    <location>
        <position position="115"/>
    </location>
    <ligand>
        <name>ATP</name>
        <dbReference type="ChEBI" id="CHEBI:30616"/>
    </ligand>
</feature>
<dbReference type="GO" id="GO:0006450">
    <property type="term" value="P:regulation of translational fidelity"/>
    <property type="evidence" value="ECO:0007669"/>
    <property type="project" value="TreeGrafter"/>
</dbReference>
<dbReference type="PROSITE" id="PS51163">
    <property type="entry name" value="YRDC"/>
    <property type="match status" value="1"/>
</dbReference>
<evidence type="ECO:0000256" key="1">
    <source>
        <dbReference type="ARBA" id="ARBA00004496"/>
    </source>
</evidence>
<dbReference type="Gene3D" id="3.90.870.10">
    <property type="entry name" value="DHBP synthase"/>
    <property type="match status" value="1"/>
</dbReference>
<dbReference type="GO" id="GO:0061710">
    <property type="term" value="F:L-threonylcarbamoyladenylate synthase"/>
    <property type="evidence" value="ECO:0007669"/>
    <property type="project" value="UniProtKB-EC"/>
</dbReference>
<feature type="binding site" evidence="14">
    <location>
        <position position="32"/>
    </location>
    <ligand>
        <name>L-threonine</name>
        <dbReference type="ChEBI" id="CHEBI:57926"/>
    </ligand>
</feature>
<dbReference type="InterPro" id="IPR017945">
    <property type="entry name" value="DHBP_synth_RibB-like_a/b_dom"/>
</dbReference>
<feature type="binding site" evidence="14">
    <location>
        <position position="140"/>
    </location>
    <ligand>
        <name>ATP</name>
        <dbReference type="ChEBI" id="CHEBI:30616"/>
    </ligand>
</feature>
<dbReference type="GO" id="GO:0003725">
    <property type="term" value="F:double-stranded RNA binding"/>
    <property type="evidence" value="ECO:0007669"/>
    <property type="project" value="UniProtKB-UniRule"/>
</dbReference>
<comment type="caution">
    <text evidence="16">The sequence shown here is derived from an EMBL/GenBank/DDBJ whole genome shotgun (WGS) entry which is preliminary data.</text>
</comment>
<dbReference type="EC" id="2.7.7.87" evidence="3 13"/>
<dbReference type="GO" id="GO:0000049">
    <property type="term" value="F:tRNA binding"/>
    <property type="evidence" value="ECO:0007669"/>
    <property type="project" value="TreeGrafter"/>
</dbReference>
<evidence type="ECO:0000313" key="16">
    <source>
        <dbReference type="EMBL" id="PTL87041.1"/>
    </source>
</evidence>
<feature type="domain" description="YrdC-like" evidence="15">
    <location>
        <begin position="10"/>
        <end position="198"/>
    </location>
</feature>
<evidence type="ECO:0000256" key="9">
    <source>
        <dbReference type="ARBA" id="ARBA00022741"/>
    </source>
</evidence>
<organism evidence="16 17">
    <name type="scientific">Candidatus Liberibacter europaeus</name>
    <dbReference type="NCBI Taxonomy" id="744859"/>
    <lineage>
        <taxon>Bacteria</taxon>
        <taxon>Pseudomonadati</taxon>
        <taxon>Pseudomonadota</taxon>
        <taxon>Alphaproteobacteria</taxon>
        <taxon>Hyphomicrobiales</taxon>
        <taxon>Rhizobiaceae</taxon>
        <taxon>Liberibacter</taxon>
    </lineage>
</organism>
<feature type="binding site" evidence="14">
    <location>
        <position position="179"/>
    </location>
    <ligand>
        <name>L-threonine</name>
        <dbReference type="ChEBI" id="CHEBI:57926"/>
    </ligand>
</feature>
<comment type="catalytic activity">
    <reaction evidence="12 13">
        <text>L-threonine + hydrogencarbonate + ATP = L-threonylcarbamoyladenylate + diphosphate + H2O</text>
        <dbReference type="Rhea" id="RHEA:36407"/>
        <dbReference type="ChEBI" id="CHEBI:15377"/>
        <dbReference type="ChEBI" id="CHEBI:17544"/>
        <dbReference type="ChEBI" id="CHEBI:30616"/>
        <dbReference type="ChEBI" id="CHEBI:33019"/>
        <dbReference type="ChEBI" id="CHEBI:57926"/>
        <dbReference type="ChEBI" id="CHEBI:73682"/>
        <dbReference type="EC" id="2.7.7.87"/>
    </reaction>
</comment>
<evidence type="ECO:0000259" key="15">
    <source>
        <dbReference type="PROSITE" id="PS51163"/>
    </source>
</evidence>
<feature type="binding site" evidence="14">
    <location>
        <position position="64"/>
    </location>
    <ligand>
        <name>L-threonine</name>
        <dbReference type="ChEBI" id="CHEBI:57926"/>
    </ligand>
</feature>
<evidence type="ECO:0000256" key="2">
    <source>
        <dbReference type="ARBA" id="ARBA00007663"/>
    </source>
</evidence>
<feature type="binding site" evidence="14">
    <location>
        <position position="194"/>
    </location>
    <ligand>
        <name>ATP</name>
        <dbReference type="ChEBI" id="CHEBI:30616"/>
    </ligand>
</feature>
<evidence type="ECO:0000256" key="11">
    <source>
        <dbReference type="ARBA" id="ARBA00029774"/>
    </source>
</evidence>
<dbReference type="PIRSF" id="PIRSF004930">
    <property type="entry name" value="Tln_factor_SUA5"/>
    <property type="match status" value="1"/>
</dbReference>
<keyword evidence="8 13" id="KW-0548">Nucleotidyltransferase</keyword>
<evidence type="ECO:0000256" key="6">
    <source>
        <dbReference type="ARBA" id="ARBA00022679"/>
    </source>
</evidence>
<dbReference type="Proteomes" id="UP000240811">
    <property type="component" value="Unassembled WGS sequence"/>
</dbReference>
<dbReference type="InterPro" id="IPR050156">
    <property type="entry name" value="TC-AMP_synthase_SUA5"/>
</dbReference>
<evidence type="ECO:0000256" key="13">
    <source>
        <dbReference type="PIRNR" id="PIRNR004930"/>
    </source>
</evidence>
<dbReference type="GO" id="GO:0008033">
    <property type="term" value="P:tRNA processing"/>
    <property type="evidence" value="ECO:0007669"/>
    <property type="project" value="UniProtKB-KW"/>
</dbReference>
<dbReference type="InterPro" id="IPR010923">
    <property type="entry name" value="T(6)A37_SUA5"/>
</dbReference>
<feature type="binding site" evidence="14">
    <location>
        <position position="148"/>
    </location>
    <ligand>
        <name>ATP</name>
        <dbReference type="ChEBI" id="CHEBI:30616"/>
    </ligand>
</feature>
<keyword evidence="5 13" id="KW-0963">Cytoplasm</keyword>
<dbReference type="InterPro" id="IPR006070">
    <property type="entry name" value="Sua5-like_dom"/>
</dbReference>
<name>A0A2T4VZ41_9HYPH</name>
<dbReference type="Gene3D" id="3.40.50.11030">
    <property type="entry name" value="Threonylcarbamoyl-AMP synthase, C-terminal domain"/>
    <property type="match status" value="1"/>
</dbReference>
<comment type="similarity">
    <text evidence="2 13">Belongs to the SUA5 family.</text>
</comment>
<evidence type="ECO:0000256" key="10">
    <source>
        <dbReference type="ARBA" id="ARBA00022840"/>
    </source>
</evidence>
<dbReference type="PANTHER" id="PTHR17490:SF16">
    <property type="entry name" value="THREONYLCARBAMOYL-AMP SYNTHASE"/>
    <property type="match status" value="1"/>
</dbReference>
<evidence type="ECO:0000256" key="3">
    <source>
        <dbReference type="ARBA" id="ARBA00012584"/>
    </source>
</evidence>
<evidence type="ECO:0000256" key="14">
    <source>
        <dbReference type="PIRSR" id="PIRSR004930-1"/>
    </source>
</evidence>
<dbReference type="GO" id="GO:0005524">
    <property type="term" value="F:ATP binding"/>
    <property type="evidence" value="ECO:0007669"/>
    <property type="project" value="UniProtKB-UniRule"/>
</dbReference>
<dbReference type="InterPro" id="IPR038385">
    <property type="entry name" value="Sua5/YwlC_C"/>
</dbReference>
<evidence type="ECO:0000256" key="12">
    <source>
        <dbReference type="ARBA" id="ARBA00048366"/>
    </source>
</evidence>
<feature type="binding site" evidence="14">
    <location>
        <position position="59"/>
    </location>
    <ligand>
        <name>ATP</name>
        <dbReference type="ChEBI" id="CHEBI:30616"/>
    </ligand>
</feature>
<feature type="binding site" evidence="14">
    <location>
        <position position="119"/>
    </location>
    <ligand>
        <name>L-threonine</name>
        <dbReference type="ChEBI" id="CHEBI:57926"/>
    </ligand>
</feature>
<protein>
    <recommendedName>
        <fullName evidence="4 13">Threonylcarbamoyl-AMP synthase</fullName>
        <shortName evidence="13">TC-AMP synthase</shortName>
        <ecNumber evidence="3 13">2.7.7.87</ecNumber>
    </recommendedName>
    <alternativeName>
        <fullName evidence="11 13">L-threonylcarbamoyladenylate synthase</fullName>
    </alternativeName>
</protein>
<reference evidence="17" key="1">
    <citation type="submission" date="2018-02" db="EMBL/GenBank/DDBJ databases">
        <title>Genome sequence of Candidatus Liberibacter europaeus.</title>
        <authorList>
            <person name="Frampton R.A."/>
            <person name="Thompson S.M."/>
            <person name="David C."/>
            <person name="Addison S.M."/>
            <person name="Smith G.R."/>
        </authorList>
    </citation>
    <scope>NUCLEOTIDE SEQUENCE [LARGE SCALE GENOMIC DNA]</scope>
</reference>
<keyword evidence="7 13" id="KW-0819">tRNA processing</keyword>
<dbReference type="Pfam" id="PF01300">
    <property type="entry name" value="Sua5_yciO_yrdC"/>
    <property type="match status" value="1"/>
</dbReference>
<dbReference type="EMBL" id="PSQJ01000001">
    <property type="protein sequence ID" value="PTL87041.1"/>
    <property type="molecule type" value="Genomic_DNA"/>
</dbReference>
<dbReference type="SUPFAM" id="SSF55821">
    <property type="entry name" value="YrdC/RibB"/>
    <property type="match status" value="1"/>
</dbReference>
<evidence type="ECO:0000256" key="4">
    <source>
        <dbReference type="ARBA" id="ARBA00015492"/>
    </source>
</evidence>
<evidence type="ECO:0000256" key="8">
    <source>
        <dbReference type="ARBA" id="ARBA00022695"/>
    </source>
</evidence>
<dbReference type="PANTHER" id="PTHR17490">
    <property type="entry name" value="SUA5"/>
    <property type="match status" value="1"/>
</dbReference>
<dbReference type="NCBIfam" id="TIGR00057">
    <property type="entry name" value="L-threonylcarbamoyladenylate synthase"/>
    <property type="match status" value="1"/>
</dbReference>
<keyword evidence="6 13" id="KW-0808">Transferase</keyword>
<dbReference type="Pfam" id="PF03481">
    <property type="entry name" value="Sua5_C"/>
    <property type="match status" value="1"/>
</dbReference>
<accession>A0A2T4VZ41</accession>
<dbReference type="AlphaFoldDB" id="A0A2T4VZ41"/>
<proteinExistence type="inferred from homology"/>